<proteinExistence type="predicted"/>
<comment type="caution">
    <text evidence="1">The sequence shown here is derived from an EMBL/GenBank/DDBJ whole genome shotgun (WGS) entry which is preliminary data.</text>
</comment>
<evidence type="ECO:0000313" key="1">
    <source>
        <dbReference type="EMBL" id="EJW92118.1"/>
    </source>
</evidence>
<reference evidence="1" key="1">
    <citation type="journal article" date="2012" name="PLoS ONE">
        <title>Gene sets for utilization of primary and secondary nutrition supplies in the distal gut of endangered iberian lynx.</title>
        <authorList>
            <person name="Alcaide M."/>
            <person name="Messina E."/>
            <person name="Richter M."/>
            <person name="Bargiela R."/>
            <person name="Peplies J."/>
            <person name="Huws S.A."/>
            <person name="Newbold C.J."/>
            <person name="Golyshin P.N."/>
            <person name="Simon M.A."/>
            <person name="Lopez G."/>
            <person name="Yakimov M.M."/>
            <person name="Ferrer M."/>
        </authorList>
    </citation>
    <scope>NUCLEOTIDE SEQUENCE</scope>
</reference>
<protein>
    <submittedName>
        <fullName evidence="1">Uncharacterized protein</fullName>
    </submittedName>
</protein>
<organism evidence="1">
    <name type="scientific">gut metagenome</name>
    <dbReference type="NCBI Taxonomy" id="749906"/>
    <lineage>
        <taxon>unclassified sequences</taxon>
        <taxon>metagenomes</taxon>
        <taxon>organismal metagenomes</taxon>
    </lineage>
</organism>
<sequence length="46" mass="5147">MPKSPSRDTFLSWPLLLHCLPEYPAPGRFPHRCSTGAHGRFPSGKL</sequence>
<name>J9FCG9_9ZZZZ</name>
<accession>J9FCG9</accession>
<dbReference type="AlphaFoldDB" id="J9FCG9"/>
<dbReference type="EMBL" id="AMCI01007747">
    <property type="protein sequence ID" value="EJW92118.1"/>
    <property type="molecule type" value="Genomic_DNA"/>
</dbReference>
<gene>
    <name evidence="1" type="ORF">EVA_19776</name>
</gene>